<dbReference type="STRING" id="684065.SAMN05421738_104158"/>
<sequence>MKNSDLIQIAQDVFREEIQELEAIASRINDSFVDAVNAIFNAKGKLVIVGVGKSAHIANKIVATLNSTGTPSQFLHATEAIHGDLGLLRPEDVVICISKSGNTPEITYLAPILKQYASVLIGLTSNLKSELAKNSDIVLDVNVTKEACPVNLAPTTSTTSQLVMGDALAVALMKMRSFSQNDFAKYHPGGALGKRLLWTVENIVDPERKPFVQPDSSISEVINSLTSGRHGITAVLDGKKIIGVITDGDLRRMLLNNKTFDHLTAKDIASMHPKTINKAEKAREALAILRQNSIGQLVVVDDENEYYGILDIHSILNEGIE</sequence>
<dbReference type="InterPro" id="IPR035474">
    <property type="entry name" value="SIS_Kpsf"/>
</dbReference>
<feature type="binding site" evidence="5">
    <location>
        <position position="76"/>
    </location>
    <ligand>
        <name>Zn(2+)</name>
        <dbReference type="ChEBI" id="CHEBI:29105"/>
    </ligand>
</feature>
<keyword evidence="3 7" id="KW-0129">CBS domain</keyword>
<feature type="site" description="Catalytically relevant" evidence="6">
    <location>
        <position position="53"/>
    </location>
</feature>
<dbReference type="CDD" id="cd05014">
    <property type="entry name" value="SIS_Kpsf"/>
    <property type="match status" value="1"/>
</dbReference>
<dbReference type="NCBIfam" id="TIGR00393">
    <property type="entry name" value="kpsF"/>
    <property type="match status" value="1"/>
</dbReference>
<dbReference type="SMART" id="SM00116">
    <property type="entry name" value="CBS"/>
    <property type="match status" value="2"/>
</dbReference>
<dbReference type="InterPro" id="IPR001347">
    <property type="entry name" value="SIS_dom"/>
</dbReference>
<feature type="domain" description="CBS" evidence="8">
    <location>
        <begin position="269"/>
        <end position="321"/>
    </location>
</feature>
<dbReference type="PROSITE" id="PS51371">
    <property type="entry name" value="CBS"/>
    <property type="match status" value="2"/>
</dbReference>
<evidence type="ECO:0000256" key="5">
    <source>
        <dbReference type="PIRSR" id="PIRSR004692-2"/>
    </source>
</evidence>
<feature type="site" description="Catalytically relevant" evidence="6">
    <location>
        <position position="146"/>
    </location>
</feature>
<evidence type="ECO:0000259" key="8">
    <source>
        <dbReference type="PROSITE" id="PS51371"/>
    </source>
</evidence>
<dbReference type="GO" id="GO:0097367">
    <property type="term" value="F:carbohydrate derivative binding"/>
    <property type="evidence" value="ECO:0007669"/>
    <property type="project" value="InterPro"/>
</dbReference>
<evidence type="ECO:0000313" key="11">
    <source>
        <dbReference type="Proteomes" id="UP000199149"/>
    </source>
</evidence>
<comment type="similarity">
    <text evidence="1 4">Belongs to the SIS family. GutQ/KpsF subfamily.</text>
</comment>
<dbReference type="Gene3D" id="3.10.580.10">
    <property type="entry name" value="CBS-domain"/>
    <property type="match status" value="1"/>
</dbReference>
<dbReference type="OrthoDB" id="9762536at2"/>
<dbReference type="CDD" id="cd04604">
    <property type="entry name" value="CBS_pair_SIS_assoc"/>
    <property type="match status" value="1"/>
</dbReference>
<dbReference type="InterPro" id="IPR000644">
    <property type="entry name" value="CBS_dom"/>
</dbReference>
<name>A0A1I4UX24_9FLAO</name>
<dbReference type="EMBL" id="FOUZ01000004">
    <property type="protein sequence ID" value="SFM93313.1"/>
    <property type="molecule type" value="Genomic_DNA"/>
</dbReference>
<evidence type="ECO:0000256" key="3">
    <source>
        <dbReference type="ARBA" id="ARBA00023122"/>
    </source>
</evidence>
<feature type="domain" description="CBS" evidence="8">
    <location>
        <begin position="204"/>
        <end position="260"/>
    </location>
</feature>
<feature type="site" description="Catalytically relevant" evidence="6">
    <location>
        <position position="187"/>
    </location>
</feature>
<keyword evidence="10" id="KW-0413">Isomerase</keyword>
<dbReference type="InterPro" id="IPR046348">
    <property type="entry name" value="SIS_dom_sf"/>
</dbReference>
<dbReference type="FunFam" id="3.40.50.10490:FF:000011">
    <property type="entry name" value="Arabinose 5-phosphate isomerase"/>
    <property type="match status" value="1"/>
</dbReference>
<accession>A0A1I4UX24</accession>
<evidence type="ECO:0000256" key="4">
    <source>
        <dbReference type="PIRNR" id="PIRNR004692"/>
    </source>
</evidence>
<dbReference type="InterPro" id="IPR050986">
    <property type="entry name" value="GutQ/KpsF_isomerases"/>
</dbReference>
<dbReference type="Pfam" id="PF01380">
    <property type="entry name" value="SIS"/>
    <property type="match status" value="1"/>
</dbReference>
<gene>
    <name evidence="10" type="ORF">SAMN05421738_104158</name>
</gene>
<protein>
    <submittedName>
        <fullName evidence="10">Arabinose-5-phosphate isomerase</fullName>
    </submittedName>
</protein>
<dbReference type="GO" id="GO:0046872">
    <property type="term" value="F:metal ion binding"/>
    <property type="evidence" value="ECO:0007669"/>
    <property type="project" value="UniProtKB-KW"/>
</dbReference>
<evidence type="ECO:0000256" key="7">
    <source>
        <dbReference type="PROSITE-ProRule" id="PRU00703"/>
    </source>
</evidence>
<dbReference type="InterPro" id="IPR004800">
    <property type="entry name" value="KdsD/KpsF-type"/>
</dbReference>
<proteinExistence type="inferred from homology"/>
<dbReference type="GO" id="GO:1901135">
    <property type="term" value="P:carbohydrate derivative metabolic process"/>
    <property type="evidence" value="ECO:0007669"/>
    <property type="project" value="InterPro"/>
</dbReference>
<dbReference type="SUPFAM" id="SSF53697">
    <property type="entry name" value="SIS domain"/>
    <property type="match status" value="1"/>
</dbReference>
<dbReference type="Pfam" id="PF00571">
    <property type="entry name" value="CBS"/>
    <property type="match status" value="2"/>
</dbReference>
<keyword evidence="2" id="KW-0677">Repeat</keyword>
<keyword evidence="11" id="KW-1185">Reference proteome</keyword>
<reference evidence="11" key="1">
    <citation type="submission" date="2016-10" db="EMBL/GenBank/DDBJ databases">
        <authorList>
            <person name="Varghese N."/>
            <person name="Submissions S."/>
        </authorList>
    </citation>
    <scope>NUCLEOTIDE SEQUENCE [LARGE SCALE GENOMIC DNA]</scope>
    <source>
        <strain evidence="11">XJ109</strain>
    </source>
</reference>
<dbReference type="PANTHER" id="PTHR42745:SF1">
    <property type="entry name" value="ARABINOSE 5-PHOSPHATE ISOMERASE KDSD"/>
    <property type="match status" value="1"/>
</dbReference>
<organism evidence="10 11">
    <name type="scientific">Algoriella xinjiangensis</name>
    <dbReference type="NCBI Taxonomy" id="684065"/>
    <lineage>
        <taxon>Bacteria</taxon>
        <taxon>Pseudomonadati</taxon>
        <taxon>Bacteroidota</taxon>
        <taxon>Flavobacteriia</taxon>
        <taxon>Flavobacteriales</taxon>
        <taxon>Weeksellaceae</taxon>
        <taxon>Algoriella</taxon>
    </lineage>
</organism>
<dbReference type="GO" id="GO:0005975">
    <property type="term" value="P:carbohydrate metabolic process"/>
    <property type="evidence" value="ECO:0007669"/>
    <property type="project" value="InterPro"/>
</dbReference>
<evidence type="ECO:0000259" key="9">
    <source>
        <dbReference type="PROSITE" id="PS51464"/>
    </source>
</evidence>
<dbReference type="Gene3D" id="3.40.50.10490">
    <property type="entry name" value="Glucose-6-phosphate isomerase like protein, domain 1"/>
    <property type="match status" value="1"/>
</dbReference>
<feature type="domain" description="SIS" evidence="9">
    <location>
        <begin position="35"/>
        <end position="178"/>
    </location>
</feature>
<evidence type="ECO:0000256" key="1">
    <source>
        <dbReference type="ARBA" id="ARBA00008165"/>
    </source>
</evidence>
<dbReference type="PIRSF" id="PIRSF004692">
    <property type="entry name" value="KdsD_KpsF"/>
    <property type="match status" value="1"/>
</dbReference>
<dbReference type="PROSITE" id="PS51464">
    <property type="entry name" value="SIS"/>
    <property type="match status" value="1"/>
</dbReference>
<feature type="site" description="Catalytically relevant" evidence="6">
    <location>
        <position position="105"/>
    </location>
</feature>
<dbReference type="RefSeq" id="WP_092907185.1">
    <property type="nucleotide sequence ID" value="NZ_FOUZ01000004.1"/>
</dbReference>
<dbReference type="PANTHER" id="PTHR42745">
    <property type="match status" value="1"/>
</dbReference>
<dbReference type="Proteomes" id="UP000199149">
    <property type="component" value="Unassembled WGS sequence"/>
</dbReference>
<keyword evidence="5" id="KW-0862">Zinc</keyword>
<dbReference type="GO" id="GO:0019146">
    <property type="term" value="F:arabinose-5-phosphate isomerase activity"/>
    <property type="evidence" value="ECO:0007669"/>
    <property type="project" value="UniProtKB-ARBA"/>
</dbReference>
<evidence type="ECO:0000313" key="10">
    <source>
        <dbReference type="EMBL" id="SFM93313.1"/>
    </source>
</evidence>
<dbReference type="AlphaFoldDB" id="A0A1I4UX24"/>
<evidence type="ECO:0000256" key="2">
    <source>
        <dbReference type="ARBA" id="ARBA00022737"/>
    </source>
</evidence>
<evidence type="ECO:0000256" key="6">
    <source>
        <dbReference type="PIRSR" id="PIRSR004692-3"/>
    </source>
</evidence>
<keyword evidence="5" id="KW-0479">Metal-binding</keyword>
<dbReference type="InterPro" id="IPR046342">
    <property type="entry name" value="CBS_dom_sf"/>
</dbReference>